<accession>W6YV59</accession>
<organism evidence="2 3">
    <name type="scientific">Bipolaris oryzae ATCC 44560</name>
    <dbReference type="NCBI Taxonomy" id="930090"/>
    <lineage>
        <taxon>Eukaryota</taxon>
        <taxon>Fungi</taxon>
        <taxon>Dikarya</taxon>
        <taxon>Ascomycota</taxon>
        <taxon>Pezizomycotina</taxon>
        <taxon>Dothideomycetes</taxon>
        <taxon>Pleosporomycetidae</taxon>
        <taxon>Pleosporales</taxon>
        <taxon>Pleosporineae</taxon>
        <taxon>Pleosporaceae</taxon>
        <taxon>Bipolaris</taxon>
    </lineage>
</organism>
<sequence length="55" mass="6404">LQVMTVEEVQSEQTSMMELSRPNDTLHPCGNSKIRYGHYDRHDRQGDTHDMMAIN</sequence>
<evidence type="ECO:0000313" key="3">
    <source>
        <dbReference type="Proteomes" id="UP000054032"/>
    </source>
</evidence>
<dbReference type="Proteomes" id="UP000054032">
    <property type="component" value="Unassembled WGS sequence"/>
</dbReference>
<gene>
    <name evidence="2" type="ORF">COCMIDRAFT_106183</name>
</gene>
<proteinExistence type="predicted"/>
<protein>
    <submittedName>
        <fullName evidence="2">Uncharacterized protein</fullName>
    </submittedName>
</protein>
<evidence type="ECO:0000256" key="1">
    <source>
        <dbReference type="SAM" id="MobiDB-lite"/>
    </source>
</evidence>
<name>W6YV59_COCMI</name>
<dbReference type="KEGG" id="bor:COCMIDRAFT_106183"/>
<feature type="compositionally biased region" description="Basic and acidic residues" evidence="1">
    <location>
        <begin position="37"/>
        <end position="55"/>
    </location>
</feature>
<dbReference type="HOGENOM" id="CLU_2819376_0_0_1"/>
<feature type="non-terminal residue" evidence="2">
    <location>
        <position position="1"/>
    </location>
</feature>
<keyword evidence="3" id="KW-1185">Reference proteome</keyword>
<dbReference type="EMBL" id="KI964103">
    <property type="protein sequence ID" value="EUC41433.1"/>
    <property type="molecule type" value="Genomic_DNA"/>
</dbReference>
<reference evidence="2 3" key="1">
    <citation type="journal article" date="2013" name="PLoS Genet.">
        <title>Comparative genome structure, secondary metabolite, and effector coding capacity across Cochliobolus pathogens.</title>
        <authorList>
            <person name="Condon B.J."/>
            <person name="Leng Y."/>
            <person name="Wu D."/>
            <person name="Bushley K.E."/>
            <person name="Ohm R.A."/>
            <person name="Otillar R."/>
            <person name="Martin J."/>
            <person name="Schackwitz W."/>
            <person name="Grimwood J."/>
            <person name="MohdZainudin N."/>
            <person name="Xue C."/>
            <person name="Wang R."/>
            <person name="Manning V.A."/>
            <person name="Dhillon B."/>
            <person name="Tu Z.J."/>
            <person name="Steffenson B.J."/>
            <person name="Salamov A."/>
            <person name="Sun H."/>
            <person name="Lowry S."/>
            <person name="LaButti K."/>
            <person name="Han J."/>
            <person name="Copeland A."/>
            <person name="Lindquist E."/>
            <person name="Barry K."/>
            <person name="Schmutz J."/>
            <person name="Baker S.E."/>
            <person name="Ciuffetti L.M."/>
            <person name="Grigoriev I.V."/>
            <person name="Zhong S."/>
            <person name="Turgeon B.G."/>
        </authorList>
    </citation>
    <scope>NUCLEOTIDE SEQUENCE [LARGE SCALE GENOMIC DNA]</scope>
    <source>
        <strain evidence="2 3">ATCC 44560</strain>
    </source>
</reference>
<dbReference type="RefSeq" id="XP_007692057.1">
    <property type="nucleotide sequence ID" value="XM_007693867.1"/>
</dbReference>
<evidence type="ECO:0000313" key="2">
    <source>
        <dbReference type="EMBL" id="EUC41433.1"/>
    </source>
</evidence>
<feature type="region of interest" description="Disordered" evidence="1">
    <location>
        <begin position="13"/>
        <end position="55"/>
    </location>
</feature>
<dbReference type="GeneID" id="19118816"/>
<dbReference type="OrthoDB" id="3688428at2759"/>
<dbReference type="AlphaFoldDB" id="W6YV59"/>